<comment type="caution">
    <text evidence="5">The sequence shown here is derived from an EMBL/GenBank/DDBJ whole genome shotgun (WGS) entry which is preliminary data.</text>
</comment>
<comment type="similarity">
    <text evidence="1">Belongs to the NAD(P)-dependent epimerase/dehydratase family.</text>
</comment>
<organism evidence="5 6">
    <name type="scientific">Paenibacillus piri</name>
    <dbReference type="NCBI Taxonomy" id="2547395"/>
    <lineage>
        <taxon>Bacteria</taxon>
        <taxon>Bacillati</taxon>
        <taxon>Bacillota</taxon>
        <taxon>Bacilli</taxon>
        <taxon>Bacillales</taxon>
        <taxon>Paenibacillaceae</taxon>
        <taxon>Paenibacillus</taxon>
    </lineage>
</organism>
<dbReference type="GO" id="GO:0016491">
    <property type="term" value="F:oxidoreductase activity"/>
    <property type="evidence" value="ECO:0007669"/>
    <property type="project" value="UniProtKB-KW"/>
</dbReference>
<gene>
    <name evidence="5" type="ORF">E1757_18975</name>
</gene>
<keyword evidence="6" id="KW-1185">Reference proteome</keyword>
<proteinExistence type="inferred from homology"/>
<keyword evidence="2" id="KW-0560">Oxidoreductase</keyword>
<evidence type="ECO:0000256" key="3">
    <source>
        <dbReference type="ARBA" id="ARBA00023027"/>
    </source>
</evidence>
<dbReference type="PANTHER" id="PTHR43103:SF5">
    <property type="entry name" value="4-EPIMERASE, PUTATIVE (AFU_ORTHOLOGUE AFUA_7G00360)-RELATED"/>
    <property type="match status" value="1"/>
</dbReference>
<reference evidence="5 6" key="1">
    <citation type="submission" date="2019-03" db="EMBL/GenBank/DDBJ databases">
        <title>This is whole genome sequence of Paenibacillus sp MS74 strain.</title>
        <authorList>
            <person name="Trinh H.N."/>
        </authorList>
    </citation>
    <scope>NUCLEOTIDE SEQUENCE [LARGE SCALE GENOMIC DNA]</scope>
    <source>
        <strain evidence="5 6">MS74</strain>
    </source>
</reference>
<dbReference type="EMBL" id="SMRT01000009">
    <property type="protein sequence ID" value="TDF95818.1"/>
    <property type="molecule type" value="Genomic_DNA"/>
</dbReference>
<evidence type="ECO:0000313" key="5">
    <source>
        <dbReference type="EMBL" id="TDF95818.1"/>
    </source>
</evidence>
<dbReference type="AlphaFoldDB" id="A0A4R5KLT9"/>
<sequence length="298" mass="32778">MENWKGATGVKIGVTGANGRVGKYVIRELLEHGYEVKAITLYPWDQSPVEQAQADLTRLEQAERAVDGCDGIIHLAAYPSPFGAAEPMVFQNNVMGVYNVLLAAGMQGIRRAAVASSDCAFGITFSHRETKPIYLPMDEAHPTAPDNCYGLSKTVGEQTAEALAKRFGMSVASLRISHVIGEDEYNQENYAEMVVNPEAGPWNVWSFIDARDCARAFRLGIEGSFAGHEVFCIANDKQRCRISSMELAARYYPDAEIRKPFSGRESFLDNSKARNMLGFIPQYGWPDADGEQGISHIG</sequence>
<evidence type="ECO:0000313" key="6">
    <source>
        <dbReference type="Proteomes" id="UP000295636"/>
    </source>
</evidence>
<evidence type="ECO:0000256" key="1">
    <source>
        <dbReference type="ARBA" id="ARBA00007637"/>
    </source>
</evidence>
<dbReference type="Gene3D" id="3.40.50.720">
    <property type="entry name" value="NAD(P)-binding Rossmann-like Domain"/>
    <property type="match status" value="1"/>
</dbReference>
<accession>A0A4R5KLT9</accession>
<name>A0A4R5KLT9_9BACL</name>
<dbReference type="OrthoDB" id="9779902at2"/>
<dbReference type="PANTHER" id="PTHR43103">
    <property type="entry name" value="NUCLEOSIDE-DIPHOSPHATE-SUGAR EPIMERASE"/>
    <property type="match status" value="1"/>
</dbReference>
<dbReference type="SUPFAM" id="SSF51735">
    <property type="entry name" value="NAD(P)-binding Rossmann-fold domains"/>
    <property type="match status" value="1"/>
</dbReference>
<dbReference type="InterPro" id="IPR036291">
    <property type="entry name" value="NAD(P)-bd_dom_sf"/>
</dbReference>
<dbReference type="Pfam" id="PF01370">
    <property type="entry name" value="Epimerase"/>
    <property type="match status" value="1"/>
</dbReference>
<dbReference type="InterPro" id="IPR001509">
    <property type="entry name" value="Epimerase_deHydtase"/>
</dbReference>
<dbReference type="Proteomes" id="UP000295636">
    <property type="component" value="Unassembled WGS sequence"/>
</dbReference>
<evidence type="ECO:0000256" key="2">
    <source>
        <dbReference type="ARBA" id="ARBA00023002"/>
    </source>
</evidence>
<evidence type="ECO:0000259" key="4">
    <source>
        <dbReference type="Pfam" id="PF01370"/>
    </source>
</evidence>
<protein>
    <submittedName>
        <fullName evidence="5">NAD(P)-dependent oxidoreductase</fullName>
    </submittedName>
</protein>
<keyword evidence="3" id="KW-0520">NAD</keyword>
<feature type="domain" description="NAD-dependent epimerase/dehydratase" evidence="4">
    <location>
        <begin position="14"/>
        <end position="219"/>
    </location>
</feature>